<comment type="caution">
    <text evidence="1">The sequence shown here is derived from an EMBL/GenBank/DDBJ whole genome shotgun (WGS) entry which is preliminary data.</text>
</comment>
<name>A0A1Y5F8X2_9BACT</name>
<evidence type="ECO:0000313" key="1">
    <source>
        <dbReference type="EMBL" id="OUR97397.1"/>
    </source>
</evidence>
<dbReference type="InterPro" id="IPR016032">
    <property type="entry name" value="Sig_transdc_resp-reg_C-effctor"/>
</dbReference>
<dbReference type="InterPro" id="IPR036388">
    <property type="entry name" value="WH-like_DNA-bd_sf"/>
</dbReference>
<accession>A0A1Y5F8X2</accession>
<evidence type="ECO:0000313" key="2">
    <source>
        <dbReference type="Proteomes" id="UP000196531"/>
    </source>
</evidence>
<dbReference type="Gene3D" id="1.10.10.10">
    <property type="entry name" value="Winged helix-like DNA-binding domain superfamily/Winged helix DNA-binding domain"/>
    <property type="match status" value="1"/>
</dbReference>
<organism evidence="1 2">
    <name type="scientific">Halobacteriovorax marinus</name>
    <dbReference type="NCBI Taxonomy" id="97084"/>
    <lineage>
        <taxon>Bacteria</taxon>
        <taxon>Pseudomonadati</taxon>
        <taxon>Bdellovibrionota</taxon>
        <taxon>Bacteriovoracia</taxon>
        <taxon>Bacteriovoracales</taxon>
        <taxon>Halobacteriovoraceae</taxon>
        <taxon>Halobacteriovorax</taxon>
    </lineage>
</organism>
<proteinExistence type="predicted"/>
<dbReference type="SUPFAM" id="SSF46894">
    <property type="entry name" value="C-terminal effector domain of the bipartite response regulators"/>
    <property type="match status" value="1"/>
</dbReference>
<gene>
    <name evidence="1" type="ORF">A9Q84_13815</name>
</gene>
<dbReference type="EMBL" id="MAAO01000006">
    <property type="protein sequence ID" value="OUR97397.1"/>
    <property type="molecule type" value="Genomic_DNA"/>
</dbReference>
<dbReference type="AlphaFoldDB" id="A0A1Y5F8X2"/>
<sequence length="212" mass="24530">MNLNNPLLKIDESKISDPQELENHARKLKLFTESLIVEMRSLRAKNTKDAYLKQEFSSIINNITNNKHINAGLSSFSLMNRDAQERGMQSESEKFLTLEKVLIKPLIEQMNIGKDLFKNAINFHDSKNIFKFEELTLDLVNRLIITDNTNYPLTPLEMTLLTILVKNANCHVKTTELPDGYKHLILKLRRKVPIFNTILESKKRVGVRLLLK</sequence>
<dbReference type="GO" id="GO:0006355">
    <property type="term" value="P:regulation of DNA-templated transcription"/>
    <property type="evidence" value="ECO:0007669"/>
    <property type="project" value="InterPro"/>
</dbReference>
<reference evidence="2" key="1">
    <citation type="journal article" date="2017" name="Proc. Natl. Acad. Sci. U.S.A.">
        <title>Simulation of Deepwater Horizon oil plume reveals substrate specialization within a complex community of hydrocarbon-degraders.</title>
        <authorList>
            <person name="Hu P."/>
            <person name="Dubinsky E.A."/>
            <person name="Probst A.J."/>
            <person name="Wang J."/>
            <person name="Sieber C.M.K."/>
            <person name="Tom L.M."/>
            <person name="Gardinali P."/>
            <person name="Banfield J.F."/>
            <person name="Atlas R.M."/>
            <person name="Andersen G.L."/>
        </authorList>
    </citation>
    <scope>NUCLEOTIDE SEQUENCE [LARGE SCALE GENOMIC DNA]</scope>
</reference>
<protein>
    <submittedName>
        <fullName evidence="1">Uncharacterized protein</fullName>
    </submittedName>
</protein>
<dbReference type="Proteomes" id="UP000196531">
    <property type="component" value="Unassembled WGS sequence"/>
</dbReference>
<dbReference type="GO" id="GO:0003677">
    <property type="term" value="F:DNA binding"/>
    <property type="evidence" value="ECO:0007669"/>
    <property type="project" value="InterPro"/>
</dbReference>